<proteinExistence type="predicted"/>
<evidence type="ECO:0000313" key="2">
    <source>
        <dbReference type="EMBL" id="ODQ72559.1"/>
    </source>
</evidence>
<protein>
    <recommendedName>
        <fullName evidence="4">M-phase phosphoprotein 6</fullName>
    </recommendedName>
</protein>
<dbReference type="OrthoDB" id="10519330at2759"/>
<sequence length="228" mass="25689">MSRKGTHLNNNNNNKKKKNNEPLTEKVATPSTASAKGLSSKLLTMKFMRQAAAKEKLAELEEQQRQVDDASKWRLPDTEKYANVTPSSKLRVIQGVGFHVIDSSNEDLPALAGRRSWGRFNEKFDQTKKNESPKSSPDGDEEEAEEDEDPEEMKKRRKREQEEEENMILHARMSKSVSGAGAPLRAPKQKSDKNDKKKQFPKDTKKRPSNKKNGGGGGQAKNKKQKKS</sequence>
<dbReference type="Pfam" id="PF10175">
    <property type="entry name" value="MPP6"/>
    <property type="match status" value="1"/>
</dbReference>
<feature type="compositionally biased region" description="Acidic residues" evidence="1">
    <location>
        <begin position="138"/>
        <end position="151"/>
    </location>
</feature>
<reference evidence="2 3" key="1">
    <citation type="journal article" date="2016" name="Proc. Natl. Acad. Sci. U.S.A.">
        <title>Comparative genomics of biotechnologically important yeasts.</title>
        <authorList>
            <person name="Riley R."/>
            <person name="Haridas S."/>
            <person name="Wolfe K.H."/>
            <person name="Lopes M.R."/>
            <person name="Hittinger C.T."/>
            <person name="Goeker M."/>
            <person name="Salamov A.A."/>
            <person name="Wisecaver J.H."/>
            <person name="Long T.M."/>
            <person name="Calvey C.H."/>
            <person name="Aerts A.L."/>
            <person name="Barry K.W."/>
            <person name="Choi C."/>
            <person name="Clum A."/>
            <person name="Coughlan A.Y."/>
            <person name="Deshpande S."/>
            <person name="Douglass A.P."/>
            <person name="Hanson S.J."/>
            <person name="Klenk H.-P."/>
            <person name="LaButti K.M."/>
            <person name="Lapidus A."/>
            <person name="Lindquist E.A."/>
            <person name="Lipzen A.M."/>
            <person name="Meier-Kolthoff J.P."/>
            <person name="Ohm R.A."/>
            <person name="Otillar R.P."/>
            <person name="Pangilinan J.L."/>
            <person name="Peng Y."/>
            <person name="Rokas A."/>
            <person name="Rosa C.A."/>
            <person name="Scheuner C."/>
            <person name="Sibirny A.A."/>
            <person name="Slot J.C."/>
            <person name="Stielow J.B."/>
            <person name="Sun H."/>
            <person name="Kurtzman C.P."/>
            <person name="Blackwell M."/>
            <person name="Grigoriev I.V."/>
            <person name="Jeffries T.W."/>
        </authorList>
    </citation>
    <scope>NUCLEOTIDE SEQUENCE [LARGE SCALE GENOMIC DNA]</scope>
    <source>
        <strain evidence="2 3">NRRL Y-11557</strain>
    </source>
</reference>
<feature type="region of interest" description="Disordered" evidence="1">
    <location>
        <begin position="114"/>
        <end position="228"/>
    </location>
</feature>
<name>A0A1E3Q4C1_LIPST</name>
<evidence type="ECO:0000313" key="3">
    <source>
        <dbReference type="Proteomes" id="UP000094385"/>
    </source>
</evidence>
<dbReference type="Proteomes" id="UP000094385">
    <property type="component" value="Unassembled WGS sequence"/>
</dbReference>
<gene>
    <name evidence="2" type="ORF">LIPSTDRAFT_111700</name>
</gene>
<evidence type="ECO:0000256" key="1">
    <source>
        <dbReference type="SAM" id="MobiDB-lite"/>
    </source>
</evidence>
<feature type="region of interest" description="Disordered" evidence="1">
    <location>
        <begin position="1"/>
        <end position="39"/>
    </location>
</feature>
<keyword evidence="3" id="KW-1185">Reference proteome</keyword>
<dbReference type="AlphaFoldDB" id="A0A1E3Q4C1"/>
<feature type="compositionally biased region" description="Basic and acidic residues" evidence="1">
    <location>
        <begin position="120"/>
        <end position="132"/>
    </location>
</feature>
<organism evidence="2 3">
    <name type="scientific">Lipomyces starkeyi NRRL Y-11557</name>
    <dbReference type="NCBI Taxonomy" id="675824"/>
    <lineage>
        <taxon>Eukaryota</taxon>
        <taxon>Fungi</taxon>
        <taxon>Dikarya</taxon>
        <taxon>Ascomycota</taxon>
        <taxon>Saccharomycotina</taxon>
        <taxon>Lipomycetes</taxon>
        <taxon>Lipomycetales</taxon>
        <taxon>Lipomycetaceae</taxon>
        <taxon>Lipomyces</taxon>
    </lineage>
</organism>
<dbReference type="EMBL" id="KV454295">
    <property type="protein sequence ID" value="ODQ72559.1"/>
    <property type="molecule type" value="Genomic_DNA"/>
</dbReference>
<accession>A0A1E3Q4C1</accession>
<evidence type="ECO:0008006" key="4">
    <source>
        <dbReference type="Google" id="ProtNLM"/>
    </source>
</evidence>
<feature type="compositionally biased region" description="Basic and acidic residues" evidence="1">
    <location>
        <begin position="189"/>
        <end position="203"/>
    </location>
</feature>